<dbReference type="Pfam" id="PF10882">
    <property type="entry name" value="bPH_5"/>
    <property type="match status" value="1"/>
</dbReference>
<evidence type="ECO:0000313" key="4">
    <source>
        <dbReference type="Proteomes" id="UP000769780"/>
    </source>
</evidence>
<keyword evidence="1" id="KW-0472">Membrane</keyword>
<evidence type="ECO:0000256" key="1">
    <source>
        <dbReference type="SAM" id="Phobius"/>
    </source>
</evidence>
<comment type="caution">
    <text evidence="3">The sequence shown here is derived from an EMBL/GenBank/DDBJ whole genome shotgun (WGS) entry which is preliminary data.</text>
</comment>
<keyword evidence="1" id="KW-0812">Transmembrane</keyword>
<evidence type="ECO:0000259" key="2">
    <source>
        <dbReference type="Pfam" id="PF10882"/>
    </source>
</evidence>
<organism evidence="3 4">
    <name type="scientific">Mesobacillus maritimus</name>
    <dbReference type="NCBI Taxonomy" id="1643336"/>
    <lineage>
        <taxon>Bacteria</taxon>
        <taxon>Bacillati</taxon>
        <taxon>Bacillota</taxon>
        <taxon>Bacilli</taxon>
        <taxon>Bacillales</taxon>
        <taxon>Bacillaceae</taxon>
        <taxon>Mesobacillus</taxon>
    </lineage>
</organism>
<dbReference type="InterPro" id="IPR027783">
    <property type="entry name" value="Bacterial_PH-related"/>
</dbReference>
<feature type="transmembrane region" description="Helical" evidence="1">
    <location>
        <begin position="111"/>
        <end position="131"/>
    </location>
</feature>
<dbReference type="RefSeq" id="WP_221874583.1">
    <property type="nucleotide sequence ID" value="NZ_JACWFH010000023.1"/>
</dbReference>
<dbReference type="Proteomes" id="UP000769780">
    <property type="component" value="Unassembled WGS sequence"/>
</dbReference>
<dbReference type="InterPro" id="IPR017259">
    <property type="entry name" value="UCP037672"/>
</dbReference>
<name>A0ABS7K8E8_9BACI</name>
<reference evidence="3 4" key="1">
    <citation type="submission" date="2020-07" db="EMBL/GenBank/DDBJ databases">
        <title>Fungal Genomes of the International Space Station.</title>
        <authorList>
            <person name="Seuylemezian A."/>
            <person name="Singh N.K."/>
            <person name="Wood J."/>
            <person name="Venkateswaran K."/>
        </authorList>
    </citation>
    <scope>NUCLEOTIDE SEQUENCE [LARGE SCALE GENOMIC DNA]</scope>
    <source>
        <strain evidence="3 4">PL-B2</strain>
    </source>
</reference>
<proteinExistence type="predicted"/>
<feature type="transmembrane region" description="Helical" evidence="1">
    <location>
        <begin position="82"/>
        <end position="99"/>
    </location>
</feature>
<evidence type="ECO:0000313" key="3">
    <source>
        <dbReference type="EMBL" id="MBY0098360.1"/>
    </source>
</evidence>
<protein>
    <submittedName>
        <fullName evidence="3">DUF3784 domain-containing protein</fullName>
    </submittedName>
</protein>
<feature type="transmembrane region" description="Helical" evidence="1">
    <location>
        <begin position="6"/>
        <end position="23"/>
    </location>
</feature>
<keyword evidence="1" id="KW-1133">Transmembrane helix</keyword>
<feature type="domain" description="Bacterial Pleckstrin homology" evidence="2">
    <location>
        <begin position="158"/>
        <end position="234"/>
    </location>
</feature>
<sequence length="239" mass="27150">MIVLIIVQLIIILLFLFLGWLVLSRNAYYLISGFSTRPKEEQEELIQNGSVQNTGKLLIATGVGMLVLLPLHLTSFAYTMEVQFGFMLVFLLGGTVYLSKYEVARKQKRSYLISSSLFVIVMGFVVGLYTLGTQDYEIKFTDDTFEITGMYGDKWDRSTIQTVKLLDEMPPVTRKNNGFGLSTLSKGEFTVEGYGKSLLFVRKQSSPIVYIELADEKIFINGETSEETKDWYEQLKTSE</sequence>
<gene>
    <name evidence="3" type="ORF">H0185_16345</name>
</gene>
<accession>A0ABS7K8E8</accession>
<dbReference type="Pfam" id="PF12650">
    <property type="entry name" value="DUF3784"/>
    <property type="match status" value="1"/>
</dbReference>
<dbReference type="EMBL" id="JACWFH010000023">
    <property type="protein sequence ID" value="MBY0098360.1"/>
    <property type="molecule type" value="Genomic_DNA"/>
</dbReference>
<keyword evidence="4" id="KW-1185">Reference proteome</keyword>